<evidence type="ECO:0000313" key="2">
    <source>
        <dbReference type="EMBL" id="KZT64663.1"/>
    </source>
</evidence>
<feature type="compositionally biased region" description="Low complexity" evidence="1">
    <location>
        <begin position="41"/>
        <end position="57"/>
    </location>
</feature>
<reference evidence="2 3" key="1">
    <citation type="journal article" date="2016" name="Mol. Biol. Evol.">
        <title>Comparative Genomics of Early-Diverging Mushroom-Forming Fungi Provides Insights into the Origins of Lignocellulose Decay Capabilities.</title>
        <authorList>
            <person name="Nagy L.G."/>
            <person name="Riley R."/>
            <person name="Tritt A."/>
            <person name="Adam C."/>
            <person name="Daum C."/>
            <person name="Floudas D."/>
            <person name="Sun H."/>
            <person name="Yadav J.S."/>
            <person name="Pangilinan J."/>
            <person name="Larsson K.H."/>
            <person name="Matsuura K."/>
            <person name="Barry K."/>
            <person name="Labutti K."/>
            <person name="Kuo R."/>
            <person name="Ohm R.A."/>
            <person name="Bhattacharya S.S."/>
            <person name="Shirouzu T."/>
            <person name="Yoshinaga Y."/>
            <person name="Martin F.M."/>
            <person name="Grigoriev I.V."/>
            <person name="Hibbett D.S."/>
        </authorList>
    </citation>
    <scope>NUCLEOTIDE SEQUENCE [LARGE SCALE GENOMIC DNA]</scope>
    <source>
        <strain evidence="2 3">L-15889</strain>
    </source>
</reference>
<dbReference type="STRING" id="1314783.A0A165LNS7"/>
<name>A0A165LNS7_9APHY</name>
<feature type="compositionally biased region" description="Polar residues" evidence="1">
    <location>
        <begin position="282"/>
        <end position="294"/>
    </location>
</feature>
<evidence type="ECO:0000313" key="3">
    <source>
        <dbReference type="Proteomes" id="UP000076727"/>
    </source>
</evidence>
<feature type="compositionally biased region" description="Polar residues" evidence="1">
    <location>
        <begin position="98"/>
        <end position="107"/>
    </location>
</feature>
<keyword evidence="3" id="KW-1185">Reference proteome</keyword>
<feature type="compositionally biased region" description="Pro residues" evidence="1">
    <location>
        <begin position="215"/>
        <end position="233"/>
    </location>
</feature>
<feature type="compositionally biased region" description="Low complexity" evidence="1">
    <location>
        <begin position="163"/>
        <end position="176"/>
    </location>
</feature>
<protein>
    <submittedName>
        <fullName evidence="2">Uncharacterized protein</fullName>
    </submittedName>
</protein>
<feature type="region of interest" description="Disordered" evidence="1">
    <location>
        <begin position="336"/>
        <end position="365"/>
    </location>
</feature>
<dbReference type="OrthoDB" id="2755264at2759"/>
<dbReference type="AlphaFoldDB" id="A0A165LNS7"/>
<proteinExistence type="predicted"/>
<dbReference type="Proteomes" id="UP000076727">
    <property type="component" value="Unassembled WGS sequence"/>
</dbReference>
<feature type="compositionally biased region" description="Polar residues" evidence="1">
    <location>
        <begin position="28"/>
        <end position="38"/>
    </location>
</feature>
<gene>
    <name evidence="2" type="ORF">DAEQUDRAFT_600341</name>
</gene>
<feature type="region of interest" description="Disordered" evidence="1">
    <location>
        <begin position="90"/>
        <end position="315"/>
    </location>
</feature>
<dbReference type="EMBL" id="KV429122">
    <property type="protein sequence ID" value="KZT64663.1"/>
    <property type="molecule type" value="Genomic_DNA"/>
</dbReference>
<organism evidence="2 3">
    <name type="scientific">Daedalea quercina L-15889</name>
    <dbReference type="NCBI Taxonomy" id="1314783"/>
    <lineage>
        <taxon>Eukaryota</taxon>
        <taxon>Fungi</taxon>
        <taxon>Dikarya</taxon>
        <taxon>Basidiomycota</taxon>
        <taxon>Agaricomycotina</taxon>
        <taxon>Agaricomycetes</taxon>
        <taxon>Polyporales</taxon>
        <taxon>Fomitopsis</taxon>
    </lineage>
</organism>
<feature type="region of interest" description="Disordered" evidence="1">
    <location>
        <begin position="1"/>
        <end position="57"/>
    </location>
</feature>
<sequence>MLDFDPEEYDPHPNFQPNSTRFKPGSMAVSSAHSNSRNIRPGSVAPSPSGSSDSMSSSFIREQFNEMTGLIVGACHETLICAQRRVEAQERRMGGRGSTRSAQNRQDSTSTRRSSAAIAQFSASEIGSKVRRGRDKVPQSSRTADAAGSGSVDMMDTDWDAPSSSNARTSADSSSSPVVITETEQLSSHIPHGDCYSQVTPPGLAIAAATRAPNKPSPSPPSPDMPFTPPADDPSPRQRTGSAGPASTPPSMPYTSQPPHVPCQHHPMPKNRVLGMRPTKKGVSSQFTPSQVLPTKQKPFKPPLVRVPPSKAPCEGHMQAQAPLIMSARASIERKNAGPITPDDTPPRATGCEEDDETKEADSSFMEFDSFDADALEEAMRPFDQL</sequence>
<accession>A0A165LNS7</accession>
<evidence type="ECO:0000256" key="1">
    <source>
        <dbReference type="SAM" id="MobiDB-lite"/>
    </source>
</evidence>
<feature type="compositionally biased region" description="Low complexity" evidence="1">
    <location>
        <begin position="108"/>
        <end position="117"/>
    </location>
</feature>